<dbReference type="Pfam" id="PF22818">
    <property type="entry name" value="ApeI-like"/>
    <property type="match status" value="1"/>
</dbReference>
<protein>
    <recommendedName>
        <fullName evidence="1">ApeI dehydratase-like domain-containing protein</fullName>
    </recommendedName>
</protein>
<dbReference type="InterPro" id="IPR029069">
    <property type="entry name" value="HotDog_dom_sf"/>
</dbReference>
<evidence type="ECO:0000259" key="1">
    <source>
        <dbReference type="Pfam" id="PF22818"/>
    </source>
</evidence>
<dbReference type="Gene3D" id="3.10.129.10">
    <property type="entry name" value="Hotdog Thioesterase"/>
    <property type="match status" value="1"/>
</dbReference>
<evidence type="ECO:0000313" key="2">
    <source>
        <dbReference type="EMBL" id="MFD1804850.1"/>
    </source>
</evidence>
<sequence>MNSIQQIKQLLQQHSWVNDCIIRIQQDQLWALVELSTSGISVFREQGRKSVVNQLCSDFESVAIPWVWRFVEKLPQQQDSDVFIDSFSPILTPSWTNYTSQDNVYLLSGKVPLDLHYFEGHFAHFPLVPGVIELQWVNEQITRLFDFKCNILRIDNLKFQKFLRPNDEMLLTLKWEATKNRIAFQLKTEGEMCASGLIVFADE</sequence>
<organism evidence="2 3">
    <name type="scientific">Pasteurella oralis</name>
    <dbReference type="NCBI Taxonomy" id="1071947"/>
    <lineage>
        <taxon>Bacteria</taxon>
        <taxon>Pseudomonadati</taxon>
        <taxon>Pseudomonadota</taxon>
        <taxon>Gammaproteobacteria</taxon>
        <taxon>Pasteurellales</taxon>
        <taxon>Pasteurellaceae</taxon>
        <taxon>Pasteurella</taxon>
    </lineage>
</organism>
<dbReference type="Proteomes" id="UP001597420">
    <property type="component" value="Unassembled WGS sequence"/>
</dbReference>
<feature type="domain" description="ApeI dehydratase-like" evidence="1">
    <location>
        <begin position="101"/>
        <end position="196"/>
    </location>
</feature>
<evidence type="ECO:0000313" key="3">
    <source>
        <dbReference type="Proteomes" id="UP001597420"/>
    </source>
</evidence>
<dbReference type="EMBL" id="JBHUFP010000001">
    <property type="protein sequence ID" value="MFD1804850.1"/>
    <property type="molecule type" value="Genomic_DNA"/>
</dbReference>
<accession>A0ABW4NQH5</accession>
<keyword evidence="3" id="KW-1185">Reference proteome</keyword>
<gene>
    <name evidence="2" type="ORF">ACFSAV_00410</name>
</gene>
<dbReference type="RefSeq" id="WP_379094919.1">
    <property type="nucleotide sequence ID" value="NZ_JBHUFP010000001.1"/>
</dbReference>
<dbReference type="SUPFAM" id="SSF54637">
    <property type="entry name" value="Thioesterase/thiol ester dehydrase-isomerase"/>
    <property type="match status" value="1"/>
</dbReference>
<name>A0ABW4NQH5_9PAST</name>
<reference evidence="3" key="1">
    <citation type="journal article" date="2019" name="Int. J. Syst. Evol. Microbiol.">
        <title>The Global Catalogue of Microorganisms (GCM) 10K type strain sequencing project: providing services to taxonomists for standard genome sequencing and annotation.</title>
        <authorList>
            <consortium name="The Broad Institute Genomics Platform"/>
            <consortium name="The Broad Institute Genome Sequencing Center for Infectious Disease"/>
            <person name="Wu L."/>
            <person name="Ma J."/>
        </authorList>
    </citation>
    <scope>NUCLEOTIDE SEQUENCE [LARGE SCALE GENOMIC DNA]</scope>
    <source>
        <strain evidence="3">CCM 7950</strain>
    </source>
</reference>
<proteinExistence type="predicted"/>
<dbReference type="InterPro" id="IPR054545">
    <property type="entry name" value="ApeI-like"/>
</dbReference>
<comment type="caution">
    <text evidence="2">The sequence shown here is derived from an EMBL/GenBank/DDBJ whole genome shotgun (WGS) entry which is preliminary data.</text>
</comment>